<evidence type="ECO:0000313" key="3">
    <source>
        <dbReference type="Proteomes" id="UP001055149"/>
    </source>
</evidence>
<evidence type="ECO:0000256" key="1">
    <source>
        <dbReference type="SAM" id="SignalP"/>
    </source>
</evidence>
<keyword evidence="1" id="KW-0732">Signal</keyword>
<name>A0ABQ5JGQ3_9LACO</name>
<accession>A0ABQ5JGQ3</accession>
<gene>
    <name evidence="2" type="ORF">LPAF129_08780</name>
</gene>
<protein>
    <recommendedName>
        <fullName evidence="4">Glycosyl hydrolase family 8</fullName>
    </recommendedName>
</protein>
<feature type="chain" id="PRO_5046495599" description="Glycosyl hydrolase family 8" evidence="1">
    <location>
        <begin position="30"/>
        <end position="379"/>
    </location>
</feature>
<organism evidence="2 3">
    <name type="scientific">Ligilactobacillus pabuli</name>
    <dbReference type="NCBI Taxonomy" id="2886039"/>
    <lineage>
        <taxon>Bacteria</taxon>
        <taxon>Bacillati</taxon>
        <taxon>Bacillota</taxon>
        <taxon>Bacilli</taxon>
        <taxon>Lactobacillales</taxon>
        <taxon>Lactobacillaceae</taxon>
        <taxon>Ligilactobacillus</taxon>
    </lineage>
</organism>
<dbReference type="SUPFAM" id="SSF48208">
    <property type="entry name" value="Six-hairpin glycosidases"/>
    <property type="match status" value="1"/>
</dbReference>
<dbReference type="RefSeq" id="WP_244054955.1">
    <property type="nucleotide sequence ID" value="NZ_BQXH01000006.1"/>
</dbReference>
<proteinExistence type="predicted"/>
<keyword evidence="3" id="KW-1185">Reference proteome</keyword>
<evidence type="ECO:0008006" key="4">
    <source>
        <dbReference type="Google" id="ProtNLM"/>
    </source>
</evidence>
<sequence length="379" mass="43284">MIKVKLKNWWLLLLLLVTLLSGCQKKAVAKTPAAAPHGFTSTTNYATKDSSQNSLRLSNFVRHNLLTKKGIYTNYLDTNKRQPDAATGHEMLSESSGLWLQYLASSHQWGQFRQFYQQTKQTFLKKGLFMYRYDPQKNKLFKVNATLDDLRIIRALLTYDEAKHTDHYRQEATERYQALLNTALRDGQLVDFYDVGSHQGANTASLAYFDMQTLKYFENTTKKSQHDYQRQMTVLKGGYLGDAFPLYANSYQWSSSKYSDDDLNTSEALETLLHLAEIGQLKATSRDWLVQRIQKRDLANGYSVIGRVSSDGESAANYALAAMIFAELHDQENYSLAMKSVWRLQINQPHSLLNGGIGDNKTQKIYSYNNLTALNASQR</sequence>
<comment type="caution">
    <text evidence="2">The sequence shown here is derived from an EMBL/GenBank/DDBJ whole genome shotgun (WGS) entry which is preliminary data.</text>
</comment>
<dbReference type="PROSITE" id="PS51257">
    <property type="entry name" value="PROKAR_LIPOPROTEIN"/>
    <property type="match status" value="1"/>
</dbReference>
<dbReference type="InterPro" id="IPR012341">
    <property type="entry name" value="6hp_glycosidase-like_sf"/>
</dbReference>
<reference evidence="2" key="1">
    <citation type="journal article" date="2022" name="Int. J. Syst. Evol. Microbiol.">
        <title>A novel species of lactic acid bacteria, Ligilactobacillus pabuli sp. nov., isolated from alfalfa silage.</title>
        <authorList>
            <person name="Tohno M."/>
            <person name="Tanizawa Y."/>
            <person name="Sawada H."/>
            <person name="Sakamoto M."/>
            <person name="Ohkuma M."/>
            <person name="Kobayashi H."/>
        </authorList>
    </citation>
    <scope>NUCLEOTIDE SEQUENCE</scope>
    <source>
        <strain evidence="2">AF129</strain>
    </source>
</reference>
<dbReference type="Gene3D" id="1.50.10.10">
    <property type="match status" value="1"/>
</dbReference>
<evidence type="ECO:0000313" key="2">
    <source>
        <dbReference type="EMBL" id="GKS81192.1"/>
    </source>
</evidence>
<dbReference type="Proteomes" id="UP001055149">
    <property type="component" value="Unassembled WGS sequence"/>
</dbReference>
<dbReference type="EMBL" id="BQXH01000006">
    <property type="protein sequence ID" value="GKS81192.1"/>
    <property type="molecule type" value="Genomic_DNA"/>
</dbReference>
<dbReference type="InterPro" id="IPR008928">
    <property type="entry name" value="6-hairpin_glycosidase_sf"/>
</dbReference>
<feature type="signal peptide" evidence="1">
    <location>
        <begin position="1"/>
        <end position="29"/>
    </location>
</feature>